<proteinExistence type="predicted"/>
<evidence type="ECO:0000313" key="2">
    <source>
        <dbReference type="EMBL" id="EGF82712.1"/>
    </source>
</evidence>
<organism evidence="2 3">
    <name type="scientific">Batrachochytrium dendrobatidis (strain JAM81 / FGSC 10211)</name>
    <name type="common">Frog chytrid fungus</name>
    <dbReference type="NCBI Taxonomy" id="684364"/>
    <lineage>
        <taxon>Eukaryota</taxon>
        <taxon>Fungi</taxon>
        <taxon>Fungi incertae sedis</taxon>
        <taxon>Chytridiomycota</taxon>
        <taxon>Chytridiomycota incertae sedis</taxon>
        <taxon>Chytridiomycetes</taxon>
        <taxon>Rhizophydiales</taxon>
        <taxon>Rhizophydiales incertae sedis</taxon>
        <taxon>Batrachochytrium</taxon>
    </lineage>
</organism>
<protein>
    <recommendedName>
        <fullName evidence="4">MalT-like TPR region domain-containing protein</fullName>
    </recommendedName>
</protein>
<evidence type="ECO:0008006" key="4">
    <source>
        <dbReference type="Google" id="ProtNLM"/>
    </source>
</evidence>
<feature type="repeat" description="TPR" evidence="1">
    <location>
        <begin position="267"/>
        <end position="300"/>
    </location>
</feature>
<dbReference type="OMA" id="QVAMMLE"/>
<dbReference type="OrthoDB" id="10050400at2759"/>
<evidence type="ECO:0000256" key="1">
    <source>
        <dbReference type="PROSITE-ProRule" id="PRU00339"/>
    </source>
</evidence>
<dbReference type="EMBL" id="GL882880">
    <property type="protein sequence ID" value="EGF82712.1"/>
    <property type="molecule type" value="Genomic_DNA"/>
</dbReference>
<keyword evidence="1" id="KW-0802">TPR repeat</keyword>
<dbReference type="Proteomes" id="UP000007241">
    <property type="component" value="Unassembled WGS sequence"/>
</dbReference>
<dbReference type="HOGENOM" id="CLU_877119_0_0_1"/>
<dbReference type="PROSITE" id="PS50005">
    <property type="entry name" value="TPR"/>
    <property type="match status" value="1"/>
</dbReference>
<dbReference type="RefSeq" id="XP_006677027.1">
    <property type="nucleotide sequence ID" value="XM_006676964.1"/>
</dbReference>
<dbReference type="InterPro" id="IPR040201">
    <property type="entry name" value="Mrg3-like"/>
</dbReference>
<dbReference type="SMART" id="SM00028">
    <property type="entry name" value="TPR"/>
    <property type="match status" value="2"/>
</dbReference>
<reference evidence="2 3" key="1">
    <citation type="submission" date="2009-12" db="EMBL/GenBank/DDBJ databases">
        <title>The draft genome of Batrachochytrium dendrobatidis.</title>
        <authorList>
            <consortium name="US DOE Joint Genome Institute (JGI-PGF)"/>
            <person name="Kuo A."/>
            <person name="Salamov A."/>
            <person name="Schmutz J."/>
            <person name="Lucas S."/>
            <person name="Pitluck S."/>
            <person name="Rosenblum E."/>
            <person name="Stajich J."/>
            <person name="Eisen M."/>
            <person name="Grigoriev I.V."/>
        </authorList>
    </citation>
    <scope>NUCLEOTIDE SEQUENCE [LARGE SCALE GENOMIC DNA]</scope>
    <source>
        <strain evidence="3">JAM81 / FGSC 10211</strain>
    </source>
</reference>
<dbReference type="Pfam" id="PF13181">
    <property type="entry name" value="TPR_8"/>
    <property type="match status" value="1"/>
</dbReference>
<dbReference type="Gene3D" id="1.25.40.10">
    <property type="entry name" value="Tetratricopeptide repeat domain"/>
    <property type="match status" value="1"/>
</dbReference>
<name>F4NVU4_BATDJ</name>
<dbReference type="InParanoid" id="F4NVU4"/>
<evidence type="ECO:0000313" key="3">
    <source>
        <dbReference type="Proteomes" id="UP000007241"/>
    </source>
</evidence>
<dbReference type="PANTHER" id="PTHR28142">
    <property type="entry name" value="MITOCHONDRIAL INNER MEMBRANE I-AAA PROTEASE SUPERCOMPLEX SUBUNIT MGR3-RELATED"/>
    <property type="match status" value="1"/>
</dbReference>
<gene>
    <name evidence="2" type="ORF">BATDEDRAFT_86480</name>
</gene>
<accession>F4NVU4</accession>
<dbReference type="AlphaFoldDB" id="F4NVU4"/>
<dbReference type="InterPro" id="IPR019734">
    <property type="entry name" value="TPR_rpt"/>
</dbReference>
<keyword evidence="3" id="KW-1185">Reference proteome</keyword>
<dbReference type="Pfam" id="PF13176">
    <property type="entry name" value="TPR_7"/>
    <property type="match status" value="1"/>
</dbReference>
<dbReference type="SUPFAM" id="SSF48452">
    <property type="entry name" value="TPR-like"/>
    <property type="match status" value="1"/>
</dbReference>
<dbReference type="PANTHER" id="PTHR28142:SF1">
    <property type="entry name" value="MITOCHONDRIAL INNER MEMBRANE I-AAA PROTEASE SUPERCOMPLEX SUBUNIT MGR3-RELATED"/>
    <property type="match status" value="1"/>
</dbReference>
<dbReference type="GeneID" id="18242451"/>
<dbReference type="STRING" id="684364.F4NVU4"/>
<dbReference type="InterPro" id="IPR011990">
    <property type="entry name" value="TPR-like_helical_dom_sf"/>
</dbReference>
<sequence>MRNYPTSARRHLRRALLGHHYGGLEYLPGQEYDAAIRETLNAGLSITSPEITGIYEHLADYYNKVGDLSQQRAVLSILFKIVCKPPSDQIESANEKTRRLSIAMKAAQWASEAAESAADMKAARIYLEWIVENSLDLNSTSSDESGLPLDVQQKVVSAGSLKLAPWATPRQIGMTLEQLGHIYSNQNLIDWAVPVYQRALEMLDQDKELSLLERQCRSAILHNNLAECISKWDSNKEALTQALQLATISMQILEKVGPLGTCGECDPITYFNMGAILDKLGQSHEAVSYFKQALARSQHIGFSQGVEKAQRALNKPT</sequence>